<gene>
    <name evidence="2" type="ORF">Tci_929648</name>
</gene>
<name>A0A699XD85_TANCI</name>
<sequence length="74" mass="8071">GPAPPADRPVQRPAGCRHWLPSPGGRRPARGRPIRPWAPGPRRCDGHRRGHVGRLRALRLQRPGRTGTAVAGRP</sequence>
<reference evidence="2" key="1">
    <citation type="journal article" date="2019" name="Sci. Rep.">
        <title>Draft genome of Tanacetum cinerariifolium, the natural source of mosquito coil.</title>
        <authorList>
            <person name="Yamashiro T."/>
            <person name="Shiraishi A."/>
            <person name="Satake H."/>
            <person name="Nakayama K."/>
        </authorList>
    </citation>
    <scope>NUCLEOTIDE SEQUENCE</scope>
</reference>
<comment type="caution">
    <text evidence="2">The sequence shown here is derived from an EMBL/GenBank/DDBJ whole genome shotgun (WGS) entry which is preliminary data.</text>
</comment>
<evidence type="ECO:0000256" key="1">
    <source>
        <dbReference type="SAM" id="MobiDB-lite"/>
    </source>
</evidence>
<dbReference type="AlphaFoldDB" id="A0A699XD85"/>
<organism evidence="2">
    <name type="scientific">Tanacetum cinerariifolium</name>
    <name type="common">Dalmatian daisy</name>
    <name type="synonym">Chrysanthemum cinerariifolium</name>
    <dbReference type="NCBI Taxonomy" id="118510"/>
    <lineage>
        <taxon>Eukaryota</taxon>
        <taxon>Viridiplantae</taxon>
        <taxon>Streptophyta</taxon>
        <taxon>Embryophyta</taxon>
        <taxon>Tracheophyta</taxon>
        <taxon>Spermatophyta</taxon>
        <taxon>Magnoliopsida</taxon>
        <taxon>eudicotyledons</taxon>
        <taxon>Gunneridae</taxon>
        <taxon>Pentapetalae</taxon>
        <taxon>asterids</taxon>
        <taxon>campanulids</taxon>
        <taxon>Asterales</taxon>
        <taxon>Asteraceae</taxon>
        <taxon>Asteroideae</taxon>
        <taxon>Anthemideae</taxon>
        <taxon>Anthemidinae</taxon>
        <taxon>Tanacetum</taxon>
    </lineage>
</organism>
<protein>
    <submittedName>
        <fullName evidence="2">Uncharacterized protein</fullName>
    </submittedName>
</protein>
<proteinExistence type="predicted"/>
<evidence type="ECO:0000313" key="2">
    <source>
        <dbReference type="EMBL" id="GFD57679.1"/>
    </source>
</evidence>
<accession>A0A699XD85</accession>
<feature type="non-terminal residue" evidence="2">
    <location>
        <position position="74"/>
    </location>
</feature>
<feature type="non-terminal residue" evidence="2">
    <location>
        <position position="1"/>
    </location>
</feature>
<feature type="region of interest" description="Disordered" evidence="1">
    <location>
        <begin position="1"/>
        <end position="48"/>
    </location>
</feature>
<dbReference type="EMBL" id="BKCJ011843865">
    <property type="protein sequence ID" value="GFD57679.1"/>
    <property type="molecule type" value="Genomic_DNA"/>
</dbReference>